<feature type="region of interest" description="Disordered" evidence="9">
    <location>
        <begin position="252"/>
        <end position="304"/>
    </location>
</feature>
<dbReference type="GO" id="GO:0052816">
    <property type="term" value="F:long-chain fatty acyl-CoA hydrolase activity"/>
    <property type="evidence" value="ECO:0007669"/>
    <property type="project" value="TreeGrafter"/>
</dbReference>
<dbReference type="GO" id="GO:0006629">
    <property type="term" value="P:lipid metabolic process"/>
    <property type="evidence" value="ECO:0007669"/>
    <property type="project" value="UniProtKB-KW"/>
</dbReference>
<organism evidence="11 12">
    <name type="scientific">Geodia barretti</name>
    <name type="common">Barrett's horny sponge</name>
    <dbReference type="NCBI Taxonomy" id="519541"/>
    <lineage>
        <taxon>Eukaryota</taxon>
        <taxon>Metazoa</taxon>
        <taxon>Porifera</taxon>
        <taxon>Demospongiae</taxon>
        <taxon>Heteroscleromorpha</taxon>
        <taxon>Tetractinellida</taxon>
        <taxon>Astrophorina</taxon>
        <taxon>Geodiidae</taxon>
        <taxon>Geodia</taxon>
    </lineage>
</organism>
<sequence>MASLSSFAGFFSNTLPRVGRRLLQWRGQETGTDTTDSSDGGVSVPQKQRPHSAGCSKSEPSAHAGSFGSHYVRLHHPKDSKGLVDFLKKRGTLIDVNEVYEYFRGAPIHSIIRQASTDDSRHAADCLVALLTYSNADVNLPDREGNTPLHIAVKTDNLECAEVLLAFRADPNALNRDGATPLDVASAQRAPVYLKNTQRQTSRDWTYVSTQHNQQLPSFPEDMDNGTIVSELHNLLTSVGGKHAEYSIPTINAVEREEGEEGEEGEGEEGEREGESLFPEGFDLELHDEDDKEEEDAVKRKPETKLRKVTSGCDLTSHERRVNYNMGSATRKLYHDMEETQTNIALSILHEMSAIQMQRKELVRYRATGARILSLDGGGMKGLIEIDVLEQLEQETGKKIPELFDWIVATSTGAIIVLGLLYGECTGSAVCTII</sequence>
<dbReference type="Pfam" id="PF13857">
    <property type="entry name" value="Ank_5"/>
    <property type="match status" value="1"/>
</dbReference>
<dbReference type="InterPro" id="IPR002641">
    <property type="entry name" value="PNPLA_dom"/>
</dbReference>
<name>A0AA35WCW5_GEOBA</name>
<dbReference type="InterPro" id="IPR016035">
    <property type="entry name" value="Acyl_Trfase/lysoPLipase"/>
</dbReference>
<evidence type="ECO:0000256" key="4">
    <source>
        <dbReference type="ARBA" id="ARBA00023043"/>
    </source>
</evidence>
<dbReference type="PROSITE" id="PS50297">
    <property type="entry name" value="ANK_REP_REGION"/>
    <property type="match status" value="1"/>
</dbReference>
<comment type="caution">
    <text evidence="11">The sequence shown here is derived from an EMBL/GenBank/DDBJ whole genome shotgun (WGS) entry which is preliminary data.</text>
</comment>
<dbReference type="GO" id="GO:0005739">
    <property type="term" value="C:mitochondrion"/>
    <property type="evidence" value="ECO:0007669"/>
    <property type="project" value="TreeGrafter"/>
</dbReference>
<keyword evidence="5" id="KW-0443">Lipid metabolism</keyword>
<evidence type="ECO:0000313" key="11">
    <source>
        <dbReference type="EMBL" id="CAI8015909.1"/>
    </source>
</evidence>
<reference evidence="11" key="1">
    <citation type="submission" date="2023-03" db="EMBL/GenBank/DDBJ databases">
        <authorList>
            <person name="Steffen K."/>
            <person name="Cardenas P."/>
        </authorList>
    </citation>
    <scope>NUCLEOTIDE SEQUENCE</scope>
</reference>
<comment type="catalytic activity">
    <reaction evidence="6">
        <text>a 1,2-diacyl-sn-glycero-3-phosphocholine + H2O = a 1-acyl-sn-glycero-3-phosphocholine + a fatty acid + H(+)</text>
        <dbReference type="Rhea" id="RHEA:15801"/>
        <dbReference type="ChEBI" id="CHEBI:15377"/>
        <dbReference type="ChEBI" id="CHEBI:15378"/>
        <dbReference type="ChEBI" id="CHEBI:28868"/>
        <dbReference type="ChEBI" id="CHEBI:57643"/>
        <dbReference type="ChEBI" id="CHEBI:58168"/>
        <dbReference type="EC" id="3.1.1.4"/>
    </reaction>
    <physiologicalReaction direction="left-to-right" evidence="6">
        <dbReference type="Rhea" id="RHEA:15802"/>
    </physiologicalReaction>
</comment>
<dbReference type="PANTHER" id="PTHR24139">
    <property type="entry name" value="CALCIUM-INDEPENDENT PHOSPHOLIPASE A2"/>
    <property type="match status" value="1"/>
</dbReference>
<dbReference type="Proteomes" id="UP001174909">
    <property type="component" value="Unassembled WGS sequence"/>
</dbReference>
<comment type="caution">
    <text evidence="8">Lacks conserved residue(s) required for the propagation of feature annotation.</text>
</comment>
<protein>
    <recommendedName>
        <fullName evidence="1">phospholipase A2</fullName>
        <ecNumber evidence="1">3.1.1.4</ecNumber>
    </recommendedName>
</protein>
<dbReference type="SUPFAM" id="SSF48403">
    <property type="entry name" value="Ankyrin repeat"/>
    <property type="match status" value="1"/>
</dbReference>
<dbReference type="Gene3D" id="3.40.1090.10">
    <property type="entry name" value="Cytosolic phospholipase A2 catalytic domain"/>
    <property type="match status" value="1"/>
</dbReference>
<keyword evidence="3" id="KW-0378">Hydrolase</keyword>
<evidence type="ECO:0000256" key="1">
    <source>
        <dbReference type="ARBA" id="ARBA00013278"/>
    </source>
</evidence>
<evidence type="ECO:0000256" key="5">
    <source>
        <dbReference type="ARBA" id="ARBA00023098"/>
    </source>
</evidence>
<evidence type="ECO:0000313" key="12">
    <source>
        <dbReference type="Proteomes" id="UP001174909"/>
    </source>
</evidence>
<dbReference type="InterPro" id="IPR036770">
    <property type="entry name" value="Ankyrin_rpt-contain_sf"/>
</dbReference>
<evidence type="ECO:0000256" key="9">
    <source>
        <dbReference type="SAM" id="MobiDB-lite"/>
    </source>
</evidence>
<gene>
    <name evidence="11" type="ORF">GBAR_LOCUS9834</name>
</gene>
<evidence type="ECO:0000256" key="6">
    <source>
        <dbReference type="ARBA" id="ARBA00023422"/>
    </source>
</evidence>
<keyword evidence="4 7" id="KW-0040">ANK repeat</keyword>
<dbReference type="GO" id="GO:0047499">
    <property type="term" value="F:calcium-independent phospholipase A2 activity"/>
    <property type="evidence" value="ECO:0007669"/>
    <property type="project" value="InterPro"/>
</dbReference>
<dbReference type="EC" id="3.1.1.4" evidence="1"/>
<accession>A0AA35WCW5</accession>
<proteinExistence type="predicted"/>
<feature type="compositionally biased region" description="Acidic residues" evidence="9">
    <location>
        <begin position="257"/>
        <end position="272"/>
    </location>
</feature>
<dbReference type="Gene3D" id="1.25.40.20">
    <property type="entry name" value="Ankyrin repeat-containing domain"/>
    <property type="match status" value="1"/>
</dbReference>
<evidence type="ECO:0000256" key="3">
    <source>
        <dbReference type="ARBA" id="ARBA00022801"/>
    </source>
</evidence>
<evidence type="ECO:0000256" key="7">
    <source>
        <dbReference type="PROSITE-ProRule" id="PRU00023"/>
    </source>
</evidence>
<dbReference type="InterPro" id="IPR002110">
    <property type="entry name" value="Ankyrin_rpt"/>
</dbReference>
<dbReference type="PROSITE" id="PS51635">
    <property type="entry name" value="PNPLA"/>
    <property type="match status" value="1"/>
</dbReference>
<feature type="repeat" description="ANK" evidence="7">
    <location>
        <begin position="144"/>
        <end position="176"/>
    </location>
</feature>
<dbReference type="GO" id="GO:2000304">
    <property type="term" value="P:positive regulation of ceramide biosynthetic process"/>
    <property type="evidence" value="ECO:0007669"/>
    <property type="project" value="TreeGrafter"/>
</dbReference>
<dbReference type="PANTHER" id="PTHR24139:SF34">
    <property type="entry name" value="85_88 KDA CALCIUM-INDEPENDENT PHOSPHOLIPASE A2"/>
    <property type="match status" value="1"/>
</dbReference>
<dbReference type="PROSITE" id="PS50088">
    <property type="entry name" value="ANK_REPEAT"/>
    <property type="match status" value="1"/>
</dbReference>
<feature type="region of interest" description="Disordered" evidence="9">
    <location>
        <begin position="28"/>
        <end position="62"/>
    </location>
</feature>
<dbReference type="Pfam" id="PF01734">
    <property type="entry name" value="Patatin"/>
    <property type="match status" value="1"/>
</dbReference>
<dbReference type="InterPro" id="IPR047148">
    <property type="entry name" value="PLPL9"/>
</dbReference>
<feature type="domain" description="PNPLA" evidence="10">
    <location>
        <begin position="373"/>
        <end position="434"/>
    </location>
</feature>
<dbReference type="AlphaFoldDB" id="A0AA35WCW5"/>
<keyword evidence="2" id="KW-0677">Repeat</keyword>
<keyword evidence="12" id="KW-1185">Reference proteome</keyword>
<evidence type="ECO:0000259" key="10">
    <source>
        <dbReference type="PROSITE" id="PS51635"/>
    </source>
</evidence>
<dbReference type="SUPFAM" id="SSF52151">
    <property type="entry name" value="FabD/lysophospholipase-like"/>
    <property type="match status" value="1"/>
</dbReference>
<feature type="compositionally biased region" description="Low complexity" evidence="9">
    <location>
        <begin position="30"/>
        <end position="44"/>
    </location>
</feature>
<dbReference type="SMART" id="SM00248">
    <property type="entry name" value="ANK"/>
    <property type="match status" value="1"/>
</dbReference>
<evidence type="ECO:0000256" key="8">
    <source>
        <dbReference type="PROSITE-ProRule" id="PRU01161"/>
    </source>
</evidence>
<evidence type="ECO:0000256" key="2">
    <source>
        <dbReference type="ARBA" id="ARBA00022737"/>
    </source>
</evidence>
<feature type="compositionally biased region" description="Acidic residues" evidence="9">
    <location>
        <begin position="282"/>
        <end position="296"/>
    </location>
</feature>
<dbReference type="EMBL" id="CASHTH010001478">
    <property type="protein sequence ID" value="CAI8015909.1"/>
    <property type="molecule type" value="Genomic_DNA"/>
</dbReference>
<feature type="short sequence motif" description="GXGXXG" evidence="8">
    <location>
        <begin position="377"/>
        <end position="382"/>
    </location>
</feature>